<dbReference type="PANTHER" id="PTHR30055:SF151">
    <property type="entry name" value="TRANSCRIPTIONAL REGULATORY PROTEIN"/>
    <property type="match status" value="1"/>
</dbReference>
<name>A0A2P8E5L2_9ACTN</name>
<evidence type="ECO:0000256" key="3">
    <source>
        <dbReference type="ARBA" id="ARBA00023163"/>
    </source>
</evidence>
<feature type="domain" description="HTH tetR-type" evidence="5">
    <location>
        <begin position="32"/>
        <end position="92"/>
    </location>
</feature>
<dbReference type="Proteomes" id="UP000243528">
    <property type="component" value="Unassembled WGS sequence"/>
</dbReference>
<dbReference type="Gene3D" id="1.10.10.60">
    <property type="entry name" value="Homeodomain-like"/>
    <property type="match status" value="1"/>
</dbReference>
<evidence type="ECO:0000259" key="5">
    <source>
        <dbReference type="PROSITE" id="PS50977"/>
    </source>
</evidence>
<keyword evidence="3" id="KW-0804">Transcription</keyword>
<organism evidence="6 7">
    <name type="scientific">Haloactinopolyspora alba</name>
    <dbReference type="NCBI Taxonomy" id="648780"/>
    <lineage>
        <taxon>Bacteria</taxon>
        <taxon>Bacillati</taxon>
        <taxon>Actinomycetota</taxon>
        <taxon>Actinomycetes</taxon>
        <taxon>Jiangellales</taxon>
        <taxon>Jiangellaceae</taxon>
        <taxon>Haloactinopolyspora</taxon>
    </lineage>
</organism>
<protein>
    <submittedName>
        <fullName evidence="6">TetR family transcriptional regulator</fullName>
    </submittedName>
</protein>
<dbReference type="AlphaFoldDB" id="A0A2P8E5L2"/>
<evidence type="ECO:0000256" key="4">
    <source>
        <dbReference type="PROSITE-ProRule" id="PRU00335"/>
    </source>
</evidence>
<dbReference type="InterPro" id="IPR036271">
    <property type="entry name" value="Tet_transcr_reg_TetR-rel_C_sf"/>
</dbReference>
<dbReference type="OrthoDB" id="2570341at2"/>
<evidence type="ECO:0000313" key="6">
    <source>
        <dbReference type="EMBL" id="PSL04764.1"/>
    </source>
</evidence>
<evidence type="ECO:0000313" key="7">
    <source>
        <dbReference type="Proteomes" id="UP000243528"/>
    </source>
</evidence>
<proteinExistence type="predicted"/>
<evidence type="ECO:0000256" key="1">
    <source>
        <dbReference type="ARBA" id="ARBA00023015"/>
    </source>
</evidence>
<dbReference type="EMBL" id="PYGE01000005">
    <property type="protein sequence ID" value="PSL04764.1"/>
    <property type="molecule type" value="Genomic_DNA"/>
</dbReference>
<evidence type="ECO:0000256" key="2">
    <source>
        <dbReference type="ARBA" id="ARBA00023125"/>
    </source>
</evidence>
<keyword evidence="1" id="KW-0805">Transcription regulation</keyword>
<dbReference type="Pfam" id="PF02909">
    <property type="entry name" value="TetR_C_1"/>
    <property type="match status" value="1"/>
</dbReference>
<dbReference type="PANTHER" id="PTHR30055">
    <property type="entry name" value="HTH-TYPE TRANSCRIPTIONAL REGULATOR RUTR"/>
    <property type="match status" value="1"/>
</dbReference>
<feature type="DNA-binding region" description="H-T-H motif" evidence="4">
    <location>
        <begin position="55"/>
        <end position="74"/>
    </location>
</feature>
<dbReference type="InterPro" id="IPR004111">
    <property type="entry name" value="Repressor_TetR_C"/>
</dbReference>
<dbReference type="InterPro" id="IPR009057">
    <property type="entry name" value="Homeodomain-like_sf"/>
</dbReference>
<dbReference type="GO" id="GO:0045892">
    <property type="term" value="P:negative regulation of DNA-templated transcription"/>
    <property type="evidence" value="ECO:0007669"/>
    <property type="project" value="InterPro"/>
</dbReference>
<dbReference type="InterPro" id="IPR001647">
    <property type="entry name" value="HTH_TetR"/>
</dbReference>
<dbReference type="SUPFAM" id="SSF46689">
    <property type="entry name" value="Homeodomain-like"/>
    <property type="match status" value="1"/>
</dbReference>
<dbReference type="PROSITE" id="PS50977">
    <property type="entry name" value="HTH_TETR_2"/>
    <property type="match status" value="1"/>
</dbReference>
<dbReference type="SUPFAM" id="SSF48498">
    <property type="entry name" value="Tetracyclin repressor-like, C-terminal domain"/>
    <property type="match status" value="1"/>
</dbReference>
<keyword evidence="7" id="KW-1185">Reference proteome</keyword>
<comment type="caution">
    <text evidence="6">The sequence shown here is derived from an EMBL/GenBank/DDBJ whole genome shotgun (WGS) entry which is preliminary data.</text>
</comment>
<gene>
    <name evidence="6" type="ORF">CLV30_105231</name>
</gene>
<dbReference type="RefSeq" id="WP_106536949.1">
    <property type="nucleotide sequence ID" value="NZ_PYGE01000005.1"/>
</dbReference>
<dbReference type="InterPro" id="IPR050109">
    <property type="entry name" value="HTH-type_TetR-like_transc_reg"/>
</dbReference>
<accession>A0A2P8E5L2</accession>
<dbReference type="GO" id="GO:0000976">
    <property type="term" value="F:transcription cis-regulatory region binding"/>
    <property type="evidence" value="ECO:0007669"/>
    <property type="project" value="TreeGrafter"/>
</dbReference>
<reference evidence="6 7" key="1">
    <citation type="submission" date="2018-03" db="EMBL/GenBank/DDBJ databases">
        <title>Genomic Encyclopedia of Archaeal and Bacterial Type Strains, Phase II (KMG-II): from individual species to whole genera.</title>
        <authorList>
            <person name="Goeker M."/>
        </authorList>
    </citation>
    <scope>NUCLEOTIDE SEQUENCE [LARGE SCALE GENOMIC DNA]</scope>
    <source>
        <strain evidence="6 7">DSM 45211</strain>
    </source>
</reference>
<dbReference type="Gene3D" id="1.10.357.10">
    <property type="entry name" value="Tetracycline Repressor, domain 2"/>
    <property type="match status" value="1"/>
</dbReference>
<dbReference type="Pfam" id="PF00440">
    <property type="entry name" value="TetR_N"/>
    <property type="match status" value="1"/>
</dbReference>
<keyword evidence="2 4" id="KW-0238">DNA-binding</keyword>
<dbReference type="GO" id="GO:0003700">
    <property type="term" value="F:DNA-binding transcription factor activity"/>
    <property type="evidence" value="ECO:0007669"/>
    <property type="project" value="TreeGrafter"/>
</dbReference>
<sequence>MTTEFSGSGDVGRSLELLWGLQEKPTRGPKPGLTLERIVDAAITVADTEGLGALSMRRVSTELGVGTMSLYRYVPGKAELLDLMLDRVAVTGNEELGAAELLGWRRALEIQGQGTWELCLAHPWYPQVDQTRAMLGPNNVASLEYVMRHLVDSGLSDQEKIMVVSAVDFFVCAVARAHLNAMDAERRTGVSEEEFWAAQEPLLVRAMSAGAYPTLAQLHEDTFTFSFEQIRDLGMRAILDGIEARLRA</sequence>